<protein>
    <recommendedName>
        <fullName evidence="2">Disease resistance R13L4/SHOC-2-like LRR domain-containing protein</fullName>
    </recommendedName>
</protein>
<dbReference type="Gene3D" id="3.80.10.10">
    <property type="entry name" value="Ribonuclease Inhibitor"/>
    <property type="match status" value="2"/>
</dbReference>
<reference evidence="3 4" key="1">
    <citation type="submission" date="2019-01" db="EMBL/GenBank/DDBJ databases">
        <title>Sequencing of cultivated peanut Arachis hypogaea provides insights into genome evolution and oil improvement.</title>
        <authorList>
            <person name="Chen X."/>
        </authorList>
    </citation>
    <scope>NUCLEOTIDE SEQUENCE [LARGE SCALE GENOMIC DNA]</scope>
    <source>
        <strain evidence="4">cv. Fuhuasheng</strain>
        <tissue evidence="3">Leaves</tissue>
    </source>
</reference>
<proteinExistence type="predicted"/>
<dbReference type="SUPFAM" id="SSF52058">
    <property type="entry name" value="L domain-like"/>
    <property type="match status" value="1"/>
</dbReference>
<dbReference type="InterPro" id="IPR055414">
    <property type="entry name" value="LRR_R13L4/SHOC2-like"/>
</dbReference>
<feature type="domain" description="Disease resistance R13L4/SHOC-2-like LRR" evidence="2">
    <location>
        <begin position="27"/>
        <end position="152"/>
    </location>
</feature>
<sequence length="422" mass="48918">MYRLKTPITLHDVQIDGRYHNRWLPSSMSKLTGLKGLYLNHCKHLRQLPPAIGTLVLLEFLDIQGTQISFIPSLIGSLISLRCLRVPYIRNGEQNGDQTSDLDPRAISRLTKLEELVIKVVSYEDWCSNAENVMAMLASLEHLTNLQCSFPSSEILDRFLRRRSGRQFTSFQFFVGCPNSKRPQILEPFEYRICKYIRYDNSKHENTFSVSEILPQTHAVELVHFNDIEEISEVGKENLEQIRGLSLEQCNGIRTLIAGNENVARDESTLPNLEQLLSSESWIPFQIKGFDIEELPTFKNLFSQSGYSILTELQKLEIHSCMELEELIVTQIGEEVLPKLEVLLLANLPRFQFICTNTILRWSSLEQVNVYRCPLLKFLPFCKDKETNLRSIRGEQGWWNELMWRHKAQYQDIFLPSSDLTF</sequence>
<evidence type="ECO:0000313" key="4">
    <source>
        <dbReference type="Proteomes" id="UP000289738"/>
    </source>
</evidence>
<name>A0A445BA80_ARAHY</name>
<dbReference type="AlphaFoldDB" id="A0A445BA80"/>
<organism evidence="3 4">
    <name type="scientific">Arachis hypogaea</name>
    <name type="common">Peanut</name>
    <dbReference type="NCBI Taxonomy" id="3818"/>
    <lineage>
        <taxon>Eukaryota</taxon>
        <taxon>Viridiplantae</taxon>
        <taxon>Streptophyta</taxon>
        <taxon>Embryophyta</taxon>
        <taxon>Tracheophyta</taxon>
        <taxon>Spermatophyta</taxon>
        <taxon>Magnoliopsida</taxon>
        <taxon>eudicotyledons</taxon>
        <taxon>Gunneridae</taxon>
        <taxon>Pentapetalae</taxon>
        <taxon>rosids</taxon>
        <taxon>fabids</taxon>
        <taxon>Fabales</taxon>
        <taxon>Fabaceae</taxon>
        <taxon>Papilionoideae</taxon>
        <taxon>50 kb inversion clade</taxon>
        <taxon>dalbergioids sensu lato</taxon>
        <taxon>Dalbergieae</taxon>
        <taxon>Pterocarpus clade</taxon>
        <taxon>Arachis</taxon>
    </lineage>
</organism>
<accession>A0A445BA80</accession>
<evidence type="ECO:0000256" key="1">
    <source>
        <dbReference type="ARBA" id="ARBA00022737"/>
    </source>
</evidence>
<keyword evidence="1" id="KW-0677">Repeat</keyword>
<dbReference type="Proteomes" id="UP000289738">
    <property type="component" value="Chromosome A10"/>
</dbReference>
<dbReference type="Pfam" id="PF23598">
    <property type="entry name" value="LRR_14"/>
    <property type="match status" value="1"/>
</dbReference>
<dbReference type="InterPro" id="IPR032675">
    <property type="entry name" value="LRR_dom_sf"/>
</dbReference>
<comment type="caution">
    <text evidence="3">The sequence shown here is derived from an EMBL/GenBank/DDBJ whole genome shotgun (WGS) entry which is preliminary data.</text>
</comment>
<keyword evidence="4" id="KW-1185">Reference proteome</keyword>
<dbReference type="EMBL" id="SDMP01000010">
    <property type="protein sequence ID" value="RYR35556.1"/>
    <property type="molecule type" value="Genomic_DNA"/>
</dbReference>
<evidence type="ECO:0000259" key="2">
    <source>
        <dbReference type="Pfam" id="PF23598"/>
    </source>
</evidence>
<gene>
    <name evidence="3" type="ORF">Ahy_A10g050698</name>
</gene>
<dbReference type="PANTHER" id="PTHR47186:SF63">
    <property type="entry name" value="C-JID DOMAIN-CONTAINING PROTEIN"/>
    <property type="match status" value="1"/>
</dbReference>
<dbReference type="PANTHER" id="PTHR47186">
    <property type="entry name" value="LEUCINE-RICH REPEAT-CONTAINING PROTEIN 57"/>
    <property type="match status" value="1"/>
</dbReference>
<evidence type="ECO:0000313" key="3">
    <source>
        <dbReference type="EMBL" id="RYR35556.1"/>
    </source>
</evidence>